<dbReference type="SUPFAM" id="SSF52540">
    <property type="entry name" value="P-loop containing nucleoside triphosphate hydrolases"/>
    <property type="match status" value="1"/>
</dbReference>
<dbReference type="FunFam" id="3.40.50.300:FF:000006">
    <property type="entry name" value="DNA-binding transcriptional regulator NtrC"/>
    <property type="match status" value="1"/>
</dbReference>
<dbReference type="InterPro" id="IPR003593">
    <property type="entry name" value="AAA+_ATPase"/>
</dbReference>
<feature type="domain" description="Sigma-54 factor interaction" evidence="5">
    <location>
        <begin position="30"/>
        <end position="263"/>
    </location>
</feature>
<dbReference type="InterPro" id="IPR025944">
    <property type="entry name" value="Sigma_54_int_dom_CS"/>
</dbReference>
<dbReference type="Pfam" id="PF00158">
    <property type="entry name" value="Sigma54_activat"/>
    <property type="match status" value="1"/>
</dbReference>
<dbReference type="SMART" id="SM00382">
    <property type="entry name" value="AAA"/>
    <property type="match status" value="1"/>
</dbReference>
<dbReference type="PROSITE" id="PS50045">
    <property type="entry name" value="SIGMA54_INTERACT_4"/>
    <property type="match status" value="1"/>
</dbReference>
<name>A0A932ENV6_9BACT</name>
<organism evidence="6 7">
    <name type="scientific">Candidatus Korobacter versatilis</name>
    <dbReference type="NCBI Taxonomy" id="658062"/>
    <lineage>
        <taxon>Bacteria</taxon>
        <taxon>Pseudomonadati</taxon>
        <taxon>Acidobacteriota</taxon>
        <taxon>Terriglobia</taxon>
        <taxon>Terriglobales</taxon>
        <taxon>Candidatus Korobacteraceae</taxon>
        <taxon>Candidatus Korobacter</taxon>
    </lineage>
</organism>
<dbReference type="PROSITE" id="PS00675">
    <property type="entry name" value="SIGMA54_INTERACT_1"/>
    <property type="match status" value="1"/>
</dbReference>
<dbReference type="GO" id="GO:0043565">
    <property type="term" value="F:sequence-specific DNA binding"/>
    <property type="evidence" value="ECO:0007669"/>
    <property type="project" value="InterPro"/>
</dbReference>
<gene>
    <name evidence="6" type="ORF">HYX28_05015</name>
</gene>
<dbReference type="PROSITE" id="PS00688">
    <property type="entry name" value="SIGMA54_INTERACT_3"/>
    <property type="match status" value="1"/>
</dbReference>
<dbReference type="InterPro" id="IPR027417">
    <property type="entry name" value="P-loop_NTPase"/>
</dbReference>
<keyword evidence="4" id="KW-0804">Transcription</keyword>
<dbReference type="InterPro" id="IPR002078">
    <property type="entry name" value="Sigma_54_int"/>
</dbReference>
<comment type="caution">
    <text evidence="6">The sequence shown here is derived from an EMBL/GenBank/DDBJ whole genome shotgun (WGS) entry which is preliminary data.</text>
</comment>
<evidence type="ECO:0000259" key="5">
    <source>
        <dbReference type="PROSITE" id="PS50045"/>
    </source>
</evidence>
<dbReference type="GO" id="GO:0005524">
    <property type="term" value="F:ATP binding"/>
    <property type="evidence" value="ECO:0007669"/>
    <property type="project" value="UniProtKB-KW"/>
</dbReference>
<sequence length="333" mass="36203">MSRPDSTRSARPAASSAASALQAFDSKQLFVAHDPKSRKLLEQVEKVAPTTATLLIRGESGTGKDLLAELIHFLSSSANRGAGEPFVKIDCASLPHELVESELFGYEKGAFTGATEMKRGRLELAGAGTLVLDEIAALSMPAQAKLLRVIEERKFDRLGGSKPITVEARLIALTNIDLEHAVARKTFREDLYYRLNVVPLTVTPLRERPADIAPLAEHLVAQLAEVHRKPKPALSAAAARALEQYAFPGNVRELRNILERAVVYGSGGELQAEDLPAHVAGGRAGGKQTLEQRERAYIAEVLEFTRGKKSQAAAILGISRKTLLEKRKRYGLD</sequence>
<dbReference type="Pfam" id="PF25601">
    <property type="entry name" value="AAA_lid_14"/>
    <property type="match status" value="1"/>
</dbReference>
<dbReference type="InterPro" id="IPR058031">
    <property type="entry name" value="AAA_lid_NorR"/>
</dbReference>
<reference evidence="6" key="1">
    <citation type="submission" date="2020-07" db="EMBL/GenBank/DDBJ databases">
        <title>Huge and variable diversity of episymbiotic CPR bacteria and DPANN archaea in groundwater ecosystems.</title>
        <authorList>
            <person name="He C.Y."/>
            <person name="Keren R."/>
            <person name="Whittaker M."/>
            <person name="Farag I.F."/>
            <person name="Doudna J."/>
            <person name="Cate J.H.D."/>
            <person name="Banfield J.F."/>
        </authorList>
    </citation>
    <scope>NUCLEOTIDE SEQUENCE</scope>
    <source>
        <strain evidence="6">NC_groundwater_580_Pr5_B-0.1um_64_19</strain>
    </source>
</reference>
<evidence type="ECO:0000313" key="6">
    <source>
        <dbReference type="EMBL" id="MBI2678120.1"/>
    </source>
</evidence>
<keyword evidence="2" id="KW-0067">ATP-binding</keyword>
<dbReference type="CDD" id="cd00009">
    <property type="entry name" value="AAA"/>
    <property type="match status" value="1"/>
</dbReference>
<protein>
    <submittedName>
        <fullName evidence="6">Sigma-54-dependent Fis family transcriptional regulator</fullName>
    </submittedName>
</protein>
<evidence type="ECO:0000313" key="7">
    <source>
        <dbReference type="Proteomes" id="UP000779809"/>
    </source>
</evidence>
<dbReference type="AlphaFoldDB" id="A0A932ENV6"/>
<dbReference type="PANTHER" id="PTHR32071:SF57">
    <property type="entry name" value="C4-DICARBOXYLATE TRANSPORT TRANSCRIPTIONAL REGULATORY PROTEIN DCTD"/>
    <property type="match status" value="1"/>
</dbReference>
<dbReference type="PANTHER" id="PTHR32071">
    <property type="entry name" value="TRANSCRIPTIONAL REGULATORY PROTEIN"/>
    <property type="match status" value="1"/>
</dbReference>
<dbReference type="GO" id="GO:0006355">
    <property type="term" value="P:regulation of DNA-templated transcription"/>
    <property type="evidence" value="ECO:0007669"/>
    <property type="project" value="InterPro"/>
</dbReference>
<evidence type="ECO:0000256" key="3">
    <source>
        <dbReference type="ARBA" id="ARBA00023015"/>
    </source>
</evidence>
<keyword evidence="1" id="KW-0547">Nucleotide-binding</keyword>
<accession>A0A932ENV6</accession>
<dbReference type="EMBL" id="JACPNR010000006">
    <property type="protein sequence ID" value="MBI2678120.1"/>
    <property type="molecule type" value="Genomic_DNA"/>
</dbReference>
<keyword evidence="3" id="KW-0805">Transcription regulation</keyword>
<dbReference type="Gene3D" id="1.10.10.60">
    <property type="entry name" value="Homeodomain-like"/>
    <property type="match status" value="1"/>
</dbReference>
<evidence type="ECO:0000256" key="4">
    <source>
        <dbReference type="ARBA" id="ARBA00023163"/>
    </source>
</evidence>
<dbReference type="Gene3D" id="3.40.50.300">
    <property type="entry name" value="P-loop containing nucleotide triphosphate hydrolases"/>
    <property type="match status" value="1"/>
</dbReference>
<dbReference type="PRINTS" id="PR01590">
    <property type="entry name" value="HTHFIS"/>
</dbReference>
<proteinExistence type="predicted"/>
<evidence type="ECO:0000256" key="1">
    <source>
        <dbReference type="ARBA" id="ARBA00022741"/>
    </source>
</evidence>
<dbReference type="InterPro" id="IPR002197">
    <property type="entry name" value="HTH_Fis"/>
</dbReference>
<dbReference type="InterPro" id="IPR025662">
    <property type="entry name" value="Sigma_54_int_dom_ATP-bd_1"/>
</dbReference>
<dbReference type="Pfam" id="PF02954">
    <property type="entry name" value="HTH_8"/>
    <property type="match status" value="1"/>
</dbReference>
<dbReference type="Proteomes" id="UP000779809">
    <property type="component" value="Unassembled WGS sequence"/>
</dbReference>
<dbReference type="InterPro" id="IPR009057">
    <property type="entry name" value="Homeodomain-like_sf"/>
</dbReference>
<evidence type="ECO:0000256" key="2">
    <source>
        <dbReference type="ARBA" id="ARBA00022840"/>
    </source>
</evidence>
<dbReference type="Gene3D" id="1.10.8.60">
    <property type="match status" value="1"/>
</dbReference>
<dbReference type="SUPFAM" id="SSF46689">
    <property type="entry name" value="Homeodomain-like"/>
    <property type="match status" value="1"/>
</dbReference>